<dbReference type="CDD" id="cd06259">
    <property type="entry name" value="YdcF-like"/>
    <property type="match status" value="1"/>
</dbReference>
<feature type="domain" description="DUF218" evidence="2">
    <location>
        <begin position="73"/>
        <end position="238"/>
    </location>
</feature>
<dbReference type="InterPro" id="IPR051599">
    <property type="entry name" value="Cell_Envelope_Assoc"/>
</dbReference>
<organism evidence="3 4">
    <name type="scientific">Thioalkalivibrio denitrificans</name>
    <dbReference type="NCBI Taxonomy" id="108003"/>
    <lineage>
        <taxon>Bacteria</taxon>
        <taxon>Pseudomonadati</taxon>
        <taxon>Pseudomonadota</taxon>
        <taxon>Gammaproteobacteria</taxon>
        <taxon>Chromatiales</taxon>
        <taxon>Ectothiorhodospiraceae</taxon>
        <taxon>Thioalkalivibrio</taxon>
    </lineage>
</organism>
<dbReference type="Proteomes" id="UP000189462">
    <property type="component" value="Unassembled WGS sequence"/>
</dbReference>
<dbReference type="EMBL" id="MVBK01000044">
    <property type="protein sequence ID" value="OOG24742.1"/>
    <property type="molecule type" value="Genomic_DNA"/>
</dbReference>
<dbReference type="Pfam" id="PF02698">
    <property type="entry name" value="DUF218"/>
    <property type="match status" value="1"/>
</dbReference>
<keyword evidence="1" id="KW-0812">Transmembrane</keyword>
<dbReference type="PANTHER" id="PTHR30336">
    <property type="entry name" value="INNER MEMBRANE PROTEIN, PROBABLE PERMEASE"/>
    <property type="match status" value="1"/>
</dbReference>
<dbReference type="PANTHER" id="PTHR30336:SF4">
    <property type="entry name" value="ENVELOPE BIOGENESIS FACTOR ELYC"/>
    <property type="match status" value="1"/>
</dbReference>
<feature type="transmembrane region" description="Helical" evidence="1">
    <location>
        <begin position="33"/>
        <end position="56"/>
    </location>
</feature>
<dbReference type="InterPro" id="IPR003848">
    <property type="entry name" value="DUF218"/>
</dbReference>
<dbReference type="STRING" id="108003.B1C78_07915"/>
<reference evidence="3 4" key="1">
    <citation type="submission" date="2017-02" db="EMBL/GenBank/DDBJ databases">
        <title>Genomic diversity within the haloalkaliphilic genus Thioalkalivibrio.</title>
        <authorList>
            <person name="Ahn A.-C."/>
            <person name="Meier-Kolthoff J."/>
            <person name="Overmars L."/>
            <person name="Richter M."/>
            <person name="Woyke T."/>
            <person name="Sorokin D.Y."/>
            <person name="Muyzer G."/>
        </authorList>
    </citation>
    <scope>NUCLEOTIDE SEQUENCE [LARGE SCALE GENOMIC DNA]</scope>
    <source>
        <strain evidence="3 4">ALJD</strain>
    </source>
</reference>
<comment type="caution">
    <text evidence="3">The sequence shown here is derived from an EMBL/GenBank/DDBJ whole genome shotgun (WGS) entry which is preliminary data.</text>
</comment>
<dbReference type="Gene3D" id="3.40.50.620">
    <property type="entry name" value="HUPs"/>
    <property type="match status" value="1"/>
</dbReference>
<evidence type="ECO:0000313" key="3">
    <source>
        <dbReference type="EMBL" id="OOG24742.1"/>
    </source>
</evidence>
<keyword evidence="4" id="KW-1185">Reference proteome</keyword>
<evidence type="ECO:0000259" key="2">
    <source>
        <dbReference type="Pfam" id="PF02698"/>
    </source>
</evidence>
<accession>A0A1V3NIR4</accession>
<evidence type="ECO:0000256" key="1">
    <source>
        <dbReference type="SAM" id="Phobius"/>
    </source>
</evidence>
<proteinExistence type="predicted"/>
<evidence type="ECO:0000313" key="4">
    <source>
        <dbReference type="Proteomes" id="UP000189462"/>
    </source>
</evidence>
<dbReference type="AlphaFoldDB" id="A0A1V3NIR4"/>
<name>A0A1V3NIR4_9GAMM</name>
<gene>
    <name evidence="3" type="ORF">B1C78_07915</name>
</gene>
<keyword evidence="1" id="KW-0472">Membrane</keyword>
<dbReference type="InterPro" id="IPR014729">
    <property type="entry name" value="Rossmann-like_a/b/a_fold"/>
</dbReference>
<sequence>MLTTLEGLILPPASGLILLLAGLLLWRRRMGRLVAGAGLVWLYVAAMPVFAGWLLVGLERPYAMTPTVPSEAQAIVILAGGRYRHAEEYGGESVNAFSLERLRYGAQLHRDTGLPLLVSGGRVQGDEPASEARLIADVLEREMGVSVRWLEEESRNTFENARFSARMLRDEGIDHVLLVSHALHMPRALWSFDRTGLEATPFPTRRISTDGGPYRHRDFLPHPRAMWHTAFAMHEYLGLAWYRARYGRMKDEG</sequence>
<keyword evidence="1" id="KW-1133">Transmembrane helix</keyword>
<dbReference type="GO" id="GO:0005886">
    <property type="term" value="C:plasma membrane"/>
    <property type="evidence" value="ECO:0007669"/>
    <property type="project" value="TreeGrafter"/>
</dbReference>
<protein>
    <recommendedName>
        <fullName evidence="2">DUF218 domain-containing protein</fullName>
    </recommendedName>
</protein>
<dbReference type="GO" id="GO:0043164">
    <property type="term" value="P:Gram-negative-bacterium-type cell wall biogenesis"/>
    <property type="evidence" value="ECO:0007669"/>
    <property type="project" value="TreeGrafter"/>
</dbReference>
<dbReference type="GO" id="GO:0000270">
    <property type="term" value="P:peptidoglycan metabolic process"/>
    <property type="evidence" value="ECO:0007669"/>
    <property type="project" value="TreeGrafter"/>
</dbReference>
<feature type="transmembrane region" description="Helical" evidence="1">
    <location>
        <begin position="6"/>
        <end position="26"/>
    </location>
</feature>